<dbReference type="Proteomes" id="UP001162131">
    <property type="component" value="Unassembled WGS sequence"/>
</dbReference>
<dbReference type="PANTHER" id="PTHR31551">
    <property type="entry name" value="PRE-MRNA-SPLICING FACTOR CWF18"/>
    <property type="match status" value="1"/>
</dbReference>
<proteinExistence type="predicted"/>
<dbReference type="PANTHER" id="PTHR31551:SF1">
    <property type="entry name" value="COILED-COIL DOMAIN-CONTAINING PROTEIN 12"/>
    <property type="match status" value="1"/>
</dbReference>
<accession>A0AAU9JPU6</accession>
<protein>
    <submittedName>
        <fullName evidence="1">Uncharacterized protein</fullName>
    </submittedName>
</protein>
<dbReference type="AlphaFoldDB" id="A0AAU9JPU6"/>
<name>A0AAU9JPU6_9CILI</name>
<dbReference type="Pfam" id="PF08315">
    <property type="entry name" value="cwf18"/>
    <property type="match status" value="1"/>
</dbReference>
<dbReference type="InterPro" id="IPR013169">
    <property type="entry name" value="mRNA_splic_Cwf18-like"/>
</dbReference>
<reference evidence="1" key="1">
    <citation type="submission" date="2021-09" db="EMBL/GenBank/DDBJ databases">
        <authorList>
            <consortium name="AG Swart"/>
            <person name="Singh M."/>
            <person name="Singh A."/>
            <person name="Seah K."/>
            <person name="Emmerich C."/>
        </authorList>
    </citation>
    <scope>NUCLEOTIDE SEQUENCE</scope>
    <source>
        <strain evidence="1">ATCC30299</strain>
    </source>
</reference>
<dbReference type="GO" id="GO:0005684">
    <property type="term" value="C:U2-type spliceosomal complex"/>
    <property type="evidence" value="ECO:0007669"/>
    <property type="project" value="TreeGrafter"/>
</dbReference>
<gene>
    <name evidence="1" type="ORF">BSTOLATCC_MIC38759</name>
</gene>
<sequence>MDNFLDNLIPYQGNEGLEAKDLIFRNYIPKNDSLKEFIVHAPTTVAETELEIERDIKQSVREFNMQQEEPLTIIPQKPNMDLKKSLDRKLNVLNKKTEAAIIQLLKNKLSEKNK</sequence>
<evidence type="ECO:0000313" key="1">
    <source>
        <dbReference type="EMBL" id="CAG9325506.1"/>
    </source>
</evidence>
<evidence type="ECO:0000313" key="2">
    <source>
        <dbReference type="Proteomes" id="UP001162131"/>
    </source>
</evidence>
<keyword evidence="2" id="KW-1185">Reference proteome</keyword>
<dbReference type="EMBL" id="CAJZBQ010000038">
    <property type="protein sequence ID" value="CAG9325506.1"/>
    <property type="molecule type" value="Genomic_DNA"/>
</dbReference>
<organism evidence="1 2">
    <name type="scientific">Blepharisma stoltei</name>
    <dbReference type="NCBI Taxonomy" id="1481888"/>
    <lineage>
        <taxon>Eukaryota</taxon>
        <taxon>Sar</taxon>
        <taxon>Alveolata</taxon>
        <taxon>Ciliophora</taxon>
        <taxon>Postciliodesmatophora</taxon>
        <taxon>Heterotrichea</taxon>
        <taxon>Heterotrichida</taxon>
        <taxon>Blepharismidae</taxon>
        <taxon>Blepharisma</taxon>
    </lineage>
</organism>
<dbReference type="GO" id="GO:0071014">
    <property type="term" value="C:post-mRNA release spliceosomal complex"/>
    <property type="evidence" value="ECO:0007669"/>
    <property type="project" value="TreeGrafter"/>
</dbReference>
<comment type="caution">
    <text evidence="1">The sequence shown here is derived from an EMBL/GenBank/DDBJ whole genome shotgun (WGS) entry which is preliminary data.</text>
</comment>